<sequence length="163" mass="18162">MGAGSDGTQRASSGAVVQTDPNRWHTRNMRRSLGDGWSIQLPKEWREDHTDGAMAAWRAAGKSMRAFPGDDYRCATTLDVLADIERELPLNPTGKVSEGGSNGVGVRAAWFYRDPGEGLRYALWGYSFTGTDSTRYLVTRFHSEDTDNAEWAFSAWRSITYES</sequence>
<evidence type="ECO:0000313" key="2">
    <source>
        <dbReference type="EMBL" id="GIE40908.1"/>
    </source>
</evidence>
<evidence type="ECO:0000313" key="3">
    <source>
        <dbReference type="Proteomes" id="UP000631312"/>
    </source>
</evidence>
<comment type="caution">
    <text evidence="2">The sequence shown here is derived from an EMBL/GenBank/DDBJ whole genome shotgun (WGS) entry which is preliminary data.</text>
</comment>
<dbReference type="Proteomes" id="UP000631312">
    <property type="component" value="Unassembled WGS sequence"/>
</dbReference>
<keyword evidence="3" id="KW-1185">Reference proteome</keyword>
<feature type="compositionally biased region" description="Polar residues" evidence="1">
    <location>
        <begin position="1"/>
        <end position="21"/>
    </location>
</feature>
<gene>
    <name evidence="2" type="ORF">Alo02nite_38060</name>
</gene>
<organism evidence="2 3">
    <name type="scientific">Actinoplanes lobatus</name>
    <dbReference type="NCBI Taxonomy" id="113568"/>
    <lineage>
        <taxon>Bacteria</taxon>
        <taxon>Bacillati</taxon>
        <taxon>Actinomycetota</taxon>
        <taxon>Actinomycetes</taxon>
        <taxon>Micromonosporales</taxon>
        <taxon>Micromonosporaceae</taxon>
        <taxon>Actinoplanes</taxon>
    </lineage>
</organism>
<protein>
    <submittedName>
        <fullName evidence="2">Uncharacterized protein</fullName>
    </submittedName>
</protein>
<proteinExistence type="predicted"/>
<name>A0ABQ4AIS7_9ACTN</name>
<reference evidence="2 3" key="1">
    <citation type="submission" date="2021-01" db="EMBL/GenBank/DDBJ databases">
        <title>Whole genome shotgun sequence of Actinoplanes lobatus NBRC 12513.</title>
        <authorList>
            <person name="Komaki H."/>
            <person name="Tamura T."/>
        </authorList>
    </citation>
    <scope>NUCLEOTIDE SEQUENCE [LARGE SCALE GENOMIC DNA]</scope>
    <source>
        <strain evidence="2 3">NBRC 12513</strain>
    </source>
</reference>
<feature type="region of interest" description="Disordered" evidence="1">
    <location>
        <begin position="1"/>
        <end position="29"/>
    </location>
</feature>
<accession>A0ABQ4AIS7</accession>
<dbReference type="EMBL" id="BOMP01000055">
    <property type="protein sequence ID" value="GIE40908.1"/>
    <property type="molecule type" value="Genomic_DNA"/>
</dbReference>
<evidence type="ECO:0000256" key="1">
    <source>
        <dbReference type="SAM" id="MobiDB-lite"/>
    </source>
</evidence>